<keyword evidence="1" id="KW-0732">Signal</keyword>
<feature type="chain" id="PRO_5042965907" description="Secreted protein" evidence="1">
    <location>
        <begin position="20"/>
        <end position="108"/>
    </location>
</feature>
<dbReference type="Proteomes" id="UP001321473">
    <property type="component" value="Unassembled WGS sequence"/>
</dbReference>
<keyword evidence="3" id="KW-1185">Reference proteome</keyword>
<dbReference type="AlphaFoldDB" id="A0AAQ4DRS1"/>
<comment type="caution">
    <text evidence="2">The sequence shown here is derived from an EMBL/GenBank/DDBJ whole genome shotgun (WGS) entry which is preliminary data.</text>
</comment>
<reference evidence="2 3" key="1">
    <citation type="journal article" date="2023" name="Arcadia Sci">
        <title>De novo assembly of a long-read Amblyomma americanum tick genome.</title>
        <authorList>
            <person name="Chou S."/>
            <person name="Poskanzer K.E."/>
            <person name="Rollins M."/>
            <person name="Thuy-Boun P.S."/>
        </authorList>
    </citation>
    <scope>NUCLEOTIDE SEQUENCE [LARGE SCALE GENOMIC DNA]</scope>
    <source>
        <strain evidence="2">F_SG_1</strain>
        <tissue evidence="2">Salivary glands</tissue>
    </source>
</reference>
<feature type="signal peptide" evidence="1">
    <location>
        <begin position="1"/>
        <end position="19"/>
    </location>
</feature>
<evidence type="ECO:0000313" key="3">
    <source>
        <dbReference type="Proteomes" id="UP001321473"/>
    </source>
</evidence>
<accession>A0AAQ4DRS1</accession>
<evidence type="ECO:0000256" key="1">
    <source>
        <dbReference type="SAM" id="SignalP"/>
    </source>
</evidence>
<name>A0AAQ4DRS1_AMBAM</name>
<evidence type="ECO:0008006" key="4">
    <source>
        <dbReference type="Google" id="ProtNLM"/>
    </source>
</evidence>
<organism evidence="2 3">
    <name type="scientific">Amblyomma americanum</name>
    <name type="common">Lone star tick</name>
    <dbReference type="NCBI Taxonomy" id="6943"/>
    <lineage>
        <taxon>Eukaryota</taxon>
        <taxon>Metazoa</taxon>
        <taxon>Ecdysozoa</taxon>
        <taxon>Arthropoda</taxon>
        <taxon>Chelicerata</taxon>
        <taxon>Arachnida</taxon>
        <taxon>Acari</taxon>
        <taxon>Parasitiformes</taxon>
        <taxon>Ixodida</taxon>
        <taxon>Ixodoidea</taxon>
        <taxon>Ixodidae</taxon>
        <taxon>Amblyomminae</taxon>
        <taxon>Amblyomma</taxon>
    </lineage>
</organism>
<dbReference type="EMBL" id="JARKHS020027659">
    <property type="protein sequence ID" value="KAK8765161.1"/>
    <property type="molecule type" value="Genomic_DNA"/>
</dbReference>
<protein>
    <recommendedName>
        <fullName evidence="4">Secreted protein</fullName>
    </recommendedName>
</protein>
<sequence>MAYAVIAALLFLFLHPCSAYKKPNCDAKVISRRLGYNPDAWKLIAEEHPRYRLMFHSNGSLAIKYNCLCTTTSNRYLNDNWKRTIKYHTSPNDTTTYVQNILLRQHNE</sequence>
<proteinExistence type="predicted"/>
<evidence type="ECO:0000313" key="2">
    <source>
        <dbReference type="EMBL" id="KAK8765161.1"/>
    </source>
</evidence>
<gene>
    <name evidence="2" type="ORF">V5799_032226</name>
</gene>